<dbReference type="AlphaFoldDB" id="A0A1V0B6B1"/>
<dbReference type="EMBL" id="CP020100">
    <property type="protein sequence ID" value="AQZ95466.1"/>
    <property type="molecule type" value="Genomic_DNA"/>
</dbReference>
<dbReference type="RefSeq" id="WP_080050334.1">
    <property type="nucleotide sequence ID" value="NZ_CP020100.1"/>
</dbReference>
<evidence type="ECO:0000313" key="2">
    <source>
        <dbReference type="Proteomes" id="UP000243488"/>
    </source>
</evidence>
<dbReference type="KEGG" id="ppha:BVH74_12210"/>
<proteinExistence type="predicted"/>
<evidence type="ECO:0000313" key="1">
    <source>
        <dbReference type="EMBL" id="AQZ95466.1"/>
    </source>
</evidence>
<keyword evidence="2" id="KW-1185">Reference proteome</keyword>
<sequence length="82" mass="9038">MIPGYTVAAEAKALGCTHHGSYYGIPLWMGDIESEAPLVFAKWAPLEYLIHAFSCIEGLLFPLVHGPDAQPMFMFKVKGLIE</sequence>
<reference evidence="1 2" key="1">
    <citation type="submission" date="2017-03" db="EMBL/GenBank/DDBJ databases">
        <title>Complete genome sequence of the novel DNRA strain Pseudomonas sp. S-6-2 isolated from Chinese polluted river sediment. Journal of Biotechnology.</title>
        <authorList>
            <person name="Li J."/>
            <person name="Xiang F."/>
            <person name="Wang L."/>
            <person name="Xi L."/>
            <person name="Liu J."/>
        </authorList>
    </citation>
    <scope>NUCLEOTIDE SEQUENCE [LARGE SCALE GENOMIC DNA]</scope>
    <source>
        <strain evidence="1 2">S-6-2</strain>
    </source>
</reference>
<gene>
    <name evidence="1" type="ORF">BVH74_12210</name>
</gene>
<dbReference type="STRING" id="1931241.BVH74_12210"/>
<name>A0A1V0B6B1_9GAMM</name>
<protein>
    <submittedName>
        <fullName evidence="1">Uncharacterized protein</fullName>
    </submittedName>
</protein>
<organism evidence="1 2">
    <name type="scientific">Halopseudomonas phragmitis</name>
    <dbReference type="NCBI Taxonomy" id="1931241"/>
    <lineage>
        <taxon>Bacteria</taxon>
        <taxon>Pseudomonadati</taxon>
        <taxon>Pseudomonadota</taxon>
        <taxon>Gammaproteobacteria</taxon>
        <taxon>Pseudomonadales</taxon>
        <taxon>Pseudomonadaceae</taxon>
        <taxon>Halopseudomonas</taxon>
    </lineage>
</organism>
<dbReference type="Proteomes" id="UP000243488">
    <property type="component" value="Chromosome"/>
</dbReference>
<accession>A0A1V0B6B1</accession>